<evidence type="ECO:0000256" key="11">
    <source>
        <dbReference type="ARBA" id="ARBA00023264"/>
    </source>
</evidence>
<dbReference type="PANTHER" id="PTHR12563:SF17">
    <property type="entry name" value="DIHYDROXYACETONE PHOSPHATE ACYLTRANSFERASE"/>
    <property type="match status" value="1"/>
</dbReference>
<comment type="similarity">
    <text evidence="4 14">Belongs to the GPAT/DAPAT family.</text>
</comment>
<feature type="domain" description="Phospholipid/glycerol acyltransferase" evidence="16">
    <location>
        <begin position="302"/>
        <end position="429"/>
    </location>
</feature>
<evidence type="ECO:0000256" key="15">
    <source>
        <dbReference type="SAM" id="MobiDB-lite"/>
    </source>
</evidence>
<evidence type="ECO:0000256" key="9">
    <source>
        <dbReference type="ARBA" id="ARBA00023136"/>
    </source>
</evidence>
<evidence type="ECO:0000313" key="18">
    <source>
        <dbReference type="Proteomes" id="UP000078224"/>
    </source>
</evidence>
<evidence type="ECO:0000256" key="4">
    <source>
        <dbReference type="ARBA" id="ARBA00007937"/>
    </source>
</evidence>
<dbReference type="Pfam" id="PF19277">
    <property type="entry name" value="GPAT_C"/>
    <property type="match status" value="1"/>
</dbReference>
<dbReference type="Proteomes" id="UP000078224">
    <property type="component" value="Unassembled WGS sequence"/>
</dbReference>
<dbReference type="GO" id="GO:0016024">
    <property type="term" value="P:CDP-diacylglycerol biosynthetic process"/>
    <property type="evidence" value="ECO:0007669"/>
    <property type="project" value="UniProtKB-UniRule"/>
</dbReference>
<evidence type="ECO:0000313" key="17">
    <source>
        <dbReference type="EMBL" id="OAT50383.1"/>
    </source>
</evidence>
<dbReference type="UniPathway" id="UPA00557">
    <property type="reaction ID" value="UER00612"/>
</dbReference>
<dbReference type="AlphaFoldDB" id="A0A1B7JR46"/>
<dbReference type="RefSeq" id="WP_068909182.1">
    <property type="nucleotide sequence ID" value="NZ_LXEW01000037.1"/>
</dbReference>
<keyword evidence="10 14" id="KW-0594">Phospholipid biosynthesis</keyword>
<evidence type="ECO:0000256" key="6">
    <source>
        <dbReference type="ARBA" id="ARBA00013432"/>
    </source>
</evidence>
<feature type="compositionally biased region" description="Polar residues" evidence="15">
    <location>
        <begin position="823"/>
        <end position="838"/>
    </location>
</feature>
<reference evidence="17 18" key="1">
    <citation type="submission" date="2016-04" db="EMBL/GenBank/DDBJ databases">
        <title>ATOL: Assembling a taxonomically balanced genome-scale reconstruction of the evolutionary history of the Enterobacteriaceae.</title>
        <authorList>
            <person name="Plunkett G.III."/>
            <person name="Neeno-Eckwall E.C."/>
            <person name="Glasner J.D."/>
            <person name="Perna N.T."/>
        </authorList>
    </citation>
    <scope>NUCLEOTIDE SEQUENCE [LARGE SCALE GENOMIC DNA]</scope>
    <source>
        <strain evidence="17 18">ATCC 35613</strain>
    </source>
</reference>
<keyword evidence="14" id="KW-0443">Lipid metabolism</keyword>
<protein>
    <recommendedName>
        <fullName evidence="6 14">Glycerol-3-phosphate acyltransferase</fullName>
        <shortName evidence="14">GPAT</shortName>
        <ecNumber evidence="5 14">2.3.1.15</ecNumber>
    </recommendedName>
</protein>
<dbReference type="CDD" id="cd07993">
    <property type="entry name" value="LPLAT_DHAPAT-like"/>
    <property type="match status" value="1"/>
</dbReference>
<dbReference type="HAMAP" id="MF_00393">
    <property type="entry name" value="Glyc3P_acyltrans"/>
    <property type="match status" value="1"/>
</dbReference>
<evidence type="ECO:0000256" key="5">
    <source>
        <dbReference type="ARBA" id="ARBA00013113"/>
    </source>
</evidence>
<dbReference type="NCBIfam" id="NF003441">
    <property type="entry name" value="PRK04974.1"/>
    <property type="match status" value="1"/>
</dbReference>
<dbReference type="EC" id="2.3.1.15" evidence="5 14"/>
<evidence type="ECO:0000256" key="12">
    <source>
        <dbReference type="ARBA" id="ARBA00023315"/>
    </source>
</evidence>
<dbReference type="SUPFAM" id="SSF69593">
    <property type="entry name" value="Glycerol-3-phosphate (1)-acyltransferase"/>
    <property type="match status" value="1"/>
</dbReference>
<dbReference type="GO" id="GO:0004366">
    <property type="term" value="F:glycerol-3-phosphate O-acyltransferase activity"/>
    <property type="evidence" value="ECO:0007669"/>
    <property type="project" value="UniProtKB-UniRule"/>
</dbReference>
<dbReference type="GO" id="GO:0006631">
    <property type="term" value="P:fatty acid metabolic process"/>
    <property type="evidence" value="ECO:0007669"/>
    <property type="project" value="TreeGrafter"/>
</dbReference>
<dbReference type="EMBL" id="LXEW01000037">
    <property type="protein sequence ID" value="OAT50383.1"/>
    <property type="molecule type" value="Genomic_DNA"/>
</dbReference>
<comment type="caution">
    <text evidence="17">The sequence shown here is derived from an EMBL/GenBank/DDBJ whole genome shotgun (WGS) entry which is preliminary data.</text>
</comment>
<keyword evidence="18" id="KW-1185">Reference proteome</keyword>
<evidence type="ECO:0000256" key="14">
    <source>
        <dbReference type="HAMAP-Rule" id="MF_00393"/>
    </source>
</evidence>
<comment type="pathway">
    <text evidence="2 14">Phospholipid metabolism; CDP-diacylglycerol biosynthesis; CDP-diacylglycerol from sn-glycerol 3-phosphate: step 1/3.</text>
</comment>
<comment type="subcellular location">
    <subcellularLocation>
        <location evidence="1 14">Cell membrane</location>
        <topology evidence="1 14">Peripheral membrane protein</topology>
        <orientation evidence="1 14">Cytoplasmic side</orientation>
    </subcellularLocation>
</comment>
<keyword evidence="8 14" id="KW-0808">Transferase</keyword>
<dbReference type="InterPro" id="IPR028354">
    <property type="entry name" value="GPAT_PlsB"/>
</dbReference>
<feature type="region of interest" description="Disordered" evidence="15">
    <location>
        <begin position="807"/>
        <end position="838"/>
    </location>
</feature>
<name>A0A1B7JR46_9GAMM</name>
<evidence type="ECO:0000256" key="13">
    <source>
        <dbReference type="ARBA" id="ARBA00048427"/>
    </source>
</evidence>
<gene>
    <name evidence="14" type="primary">plsB</name>
    <name evidence="17" type="ORF">M998_2545</name>
</gene>
<feature type="short sequence motif" description="HXXXXD motif" evidence="14">
    <location>
        <begin position="307"/>
        <end position="312"/>
    </location>
</feature>
<dbReference type="InterPro" id="IPR045520">
    <property type="entry name" value="GPAT/DHAPAT_C"/>
</dbReference>
<keyword evidence="7 14" id="KW-1003">Cell membrane</keyword>
<keyword evidence="14" id="KW-0444">Lipid biosynthesis</keyword>
<dbReference type="Pfam" id="PF01553">
    <property type="entry name" value="Acyltransferase"/>
    <property type="match status" value="1"/>
</dbReference>
<dbReference type="GO" id="GO:0005886">
    <property type="term" value="C:plasma membrane"/>
    <property type="evidence" value="ECO:0007669"/>
    <property type="project" value="UniProtKB-SubCell"/>
</dbReference>
<comment type="catalytic activity">
    <reaction evidence="13 14">
        <text>sn-glycerol 3-phosphate + an acyl-CoA = a 1-acyl-sn-glycero-3-phosphate + CoA</text>
        <dbReference type="Rhea" id="RHEA:15325"/>
        <dbReference type="ChEBI" id="CHEBI:57287"/>
        <dbReference type="ChEBI" id="CHEBI:57597"/>
        <dbReference type="ChEBI" id="CHEBI:57970"/>
        <dbReference type="ChEBI" id="CHEBI:58342"/>
        <dbReference type="EC" id="2.3.1.15"/>
    </reaction>
</comment>
<comment type="pathway">
    <text evidence="3">Lipid metabolism.</text>
</comment>
<evidence type="ECO:0000256" key="1">
    <source>
        <dbReference type="ARBA" id="ARBA00004413"/>
    </source>
</evidence>
<dbReference type="InterPro" id="IPR022284">
    <property type="entry name" value="GPAT/DHAPAT"/>
</dbReference>
<comment type="domain">
    <text evidence="14">The HXXXXD motif is essential for acyltransferase activity and may constitute the binding site for the phosphate moiety of the glycerol-3-phosphate.</text>
</comment>
<dbReference type="PIRSF" id="PIRSF000437">
    <property type="entry name" value="GPAT_DHAPAT"/>
    <property type="match status" value="1"/>
</dbReference>
<dbReference type="PIRSF" id="PIRSF500064">
    <property type="entry name" value="GPAT"/>
    <property type="match status" value="1"/>
</dbReference>
<dbReference type="InterPro" id="IPR002123">
    <property type="entry name" value="Plipid/glycerol_acylTrfase"/>
</dbReference>
<proteinExistence type="inferred from homology"/>
<keyword evidence="11 14" id="KW-1208">Phospholipid metabolism</keyword>
<dbReference type="InterPro" id="IPR041728">
    <property type="entry name" value="GPAT/DHAPAT_LPLAT"/>
</dbReference>
<evidence type="ECO:0000259" key="16">
    <source>
        <dbReference type="SMART" id="SM00563"/>
    </source>
</evidence>
<dbReference type="OrthoDB" id="335193at2"/>
<dbReference type="NCBIfam" id="TIGR03703">
    <property type="entry name" value="plsB"/>
    <property type="match status" value="1"/>
</dbReference>
<dbReference type="PATRIC" id="fig|1354272.4.peg.2591"/>
<evidence type="ECO:0000256" key="8">
    <source>
        <dbReference type="ARBA" id="ARBA00022679"/>
    </source>
</evidence>
<evidence type="ECO:0000256" key="10">
    <source>
        <dbReference type="ARBA" id="ARBA00023209"/>
    </source>
</evidence>
<evidence type="ECO:0000256" key="3">
    <source>
        <dbReference type="ARBA" id="ARBA00005189"/>
    </source>
</evidence>
<keyword evidence="12 14" id="KW-0012">Acyltransferase</keyword>
<evidence type="ECO:0000256" key="2">
    <source>
        <dbReference type="ARBA" id="ARBA00004765"/>
    </source>
</evidence>
<evidence type="ECO:0000256" key="7">
    <source>
        <dbReference type="ARBA" id="ARBA00022475"/>
    </source>
</evidence>
<accession>A0A1B7JR46</accession>
<dbReference type="PANTHER" id="PTHR12563">
    <property type="entry name" value="GLYCEROL-3-PHOSPHATE ACYLTRANSFERASE"/>
    <property type="match status" value="1"/>
</dbReference>
<organism evidence="17 18">
    <name type="scientific">Providencia heimbachae ATCC 35613</name>
    <dbReference type="NCBI Taxonomy" id="1354272"/>
    <lineage>
        <taxon>Bacteria</taxon>
        <taxon>Pseudomonadati</taxon>
        <taxon>Pseudomonadota</taxon>
        <taxon>Gammaproteobacteria</taxon>
        <taxon>Enterobacterales</taxon>
        <taxon>Morganellaceae</taxon>
        <taxon>Providencia</taxon>
    </lineage>
</organism>
<keyword evidence="9 14" id="KW-0472">Membrane</keyword>
<sequence>MSLWRKIYYNTLNLPLKLLVKSKLIPSDPITELQLDTNRPTLYVLPYHSKSDLLTLRHQCLAIGLPDPLVDNDINGTKLPAYVFIDDGPRVFRYYSPNPRKDSVKTFHAYLDLHRNNPNLDIQMLPASVMFGRSPGREGHTPAPPLKLLNGIQKFFAIVWLGRDSFVRLSPIVSIGKMAQDHGTDTIIANKLARVARIHYSRQRLAAVGPKLPVRQELFNKLLTSKAIEKAVEDEARSKKIPLKKAQQNAVNMMEEIAANFSYEAVRLTDRILSWTWNRLYQGINVQHAERVRQLAQDGHEIVYVPSHRSHMDYLLLSYVLYHQGLVPPHIAAGINLNFWPAGPIFRRLGAFFIRRTFKGNKLYSTVFREYLSELFARGYSIEYFVEGGRSRTGRLLTPKTGTLSMTLQAMLRGDSRPITIVPIYIGYEHVMEVGTYAKELRGAEKKKEGFFSMIQGLRKLRNLGQGYVNFGQPISLSQYLTHRVPHWRDSIDPIEPQRPSWLNPTVGALADNIMVNINNAAAANAINLCSTALLASRQRSLTREQLIEQVECYLQLLRNVPYTADATTPNKTAEQLLEHALQMDKFEVEKDSMGDIIILPRENAVLMTYYRNNIHHLLVLPSLITSIVLHHEQISRQEIQYQVGQIYPFLKAELFMRYDSESLTETIDTLIDELNNQELICLKENDMVVLNPRRIRPLQLLAAGVRETLQRYAITLSLLNESPEISRNTLEKESRILAQRLSVLHGINAPEFFDKAVFSTLVDTLKEEGYIDNDENDIFTTNAKKLYAVLARLMSPEIRLTIESVSKDDEFSKQKKVPAVESTANEVQTENQSEPKE</sequence>
<dbReference type="SMART" id="SM00563">
    <property type="entry name" value="PlsC"/>
    <property type="match status" value="1"/>
</dbReference>